<reference evidence="1 2" key="1">
    <citation type="submission" date="2021-10" db="EMBL/GenBank/DDBJ databases">
        <title>Streptomyces gossypii sp. nov., isolated from soil collected from cotton field.</title>
        <authorList>
            <person name="Ge X."/>
            <person name="Chen X."/>
            <person name="Liu W."/>
        </authorList>
    </citation>
    <scope>NUCLEOTIDE SEQUENCE [LARGE SCALE GENOMIC DNA]</scope>
    <source>
        <strain evidence="1 2">N2-109</strain>
    </source>
</reference>
<protein>
    <submittedName>
        <fullName evidence="1">Uncharacterized protein</fullName>
    </submittedName>
</protein>
<gene>
    <name evidence="1" type="ORF">LHJ74_23745</name>
</gene>
<proteinExistence type="predicted"/>
<evidence type="ECO:0000313" key="2">
    <source>
        <dbReference type="Proteomes" id="UP001156389"/>
    </source>
</evidence>
<keyword evidence="2" id="KW-1185">Reference proteome</keyword>
<accession>A0ABT2JYB6</accession>
<dbReference type="Proteomes" id="UP001156389">
    <property type="component" value="Unassembled WGS sequence"/>
</dbReference>
<sequence length="52" mass="5785">MTVHDVAGMLPDSPIVRDVCWSTAMVEAVLLHPDGERYHSFSASWPETEELA</sequence>
<comment type="caution">
    <text evidence="1">The sequence shown here is derived from an EMBL/GenBank/DDBJ whole genome shotgun (WGS) entry which is preliminary data.</text>
</comment>
<organism evidence="1 2">
    <name type="scientific">Streptomyces gossypii</name>
    <dbReference type="NCBI Taxonomy" id="2883101"/>
    <lineage>
        <taxon>Bacteria</taxon>
        <taxon>Bacillati</taxon>
        <taxon>Actinomycetota</taxon>
        <taxon>Actinomycetes</taxon>
        <taxon>Kitasatosporales</taxon>
        <taxon>Streptomycetaceae</taxon>
        <taxon>Streptomyces</taxon>
    </lineage>
</organism>
<dbReference type="RefSeq" id="WP_260220216.1">
    <property type="nucleotide sequence ID" value="NZ_JAJAGO010000011.1"/>
</dbReference>
<name>A0ABT2JYB6_9ACTN</name>
<evidence type="ECO:0000313" key="1">
    <source>
        <dbReference type="EMBL" id="MCT2592890.1"/>
    </source>
</evidence>
<dbReference type="EMBL" id="JAJAGO010000011">
    <property type="protein sequence ID" value="MCT2592890.1"/>
    <property type="molecule type" value="Genomic_DNA"/>
</dbReference>